<dbReference type="AlphaFoldDB" id="A0A3B0TF79"/>
<reference evidence="1" key="1">
    <citation type="submission" date="2018-06" db="EMBL/GenBank/DDBJ databases">
        <authorList>
            <person name="Zhirakovskaya E."/>
        </authorList>
    </citation>
    <scope>NUCLEOTIDE SEQUENCE</scope>
</reference>
<organism evidence="1">
    <name type="scientific">hydrothermal vent metagenome</name>
    <dbReference type="NCBI Taxonomy" id="652676"/>
    <lineage>
        <taxon>unclassified sequences</taxon>
        <taxon>metagenomes</taxon>
        <taxon>ecological metagenomes</taxon>
    </lineage>
</organism>
<gene>
    <name evidence="1" type="ORF">MNBD_BACTEROID03-2713</name>
</gene>
<accession>A0A3B0TF79</accession>
<evidence type="ECO:0000313" key="1">
    <source>
        <dbReference type="EMBL" id="VAW16598.1"/>
    </source>
</evidence>
<protein>
    <submittedName>
        <fullName evidence="1">Uncharacterized protein</fullName>
    </submittedName>
</protein>
<name>A0A3B0TF79_9ZZZZ</name>
<proteinExistence type="predicted"/>
<sequence length="83" mass="9458">MVVKVKWIFPLGVNASVSYGENIESLVGCFHARQYLPFARMKEVFNHVFNINISEAGVHCLLNRFAEKTPDVYQIINGYRPVA</sequence>
<dbReference type="EMBL" id="UOEL01000134">
    <property type="protein sequence ID" value="VAW16598.1"/>
    <property type="molecule type" value="Genomic_DNA"/>
</dbReference>